<feature type="binding site" evidence="2">
    <location>
        <position position="101"/>
    </location>
    <ligand>
        <name>Fe cation</name>
        <dbReference type="ChEBI" id="CHEBI:24875"/>
    </ligand>
</feature>
<evidence type="ECO:0000313" key="6">
    <source>
        <dbReference type="EMBL" id="NYA70382.1"/>
    </source>
</evidence>
<evidence type="ECO:0000259" key="4">
    <source>
        <dbReference type="Pfam" id="PF02678"/>
    </source>
</evidence>
<comment type="similarity">
    <text evidence="1 3">Belongs to the pirin family.</text>
</comment>
<feature type="binding site" evidence="2">
    <location>
        <position position="53"/>
    </location>
    <ligand>
        <name>Fe cation</name>
        <dbReference type="ChEBI" id="CHEBI:24875"/>
    </ligand>
</feature>
<dbReference type="InterPro" id="IPR008778">
    <property type="entry name" value="Pirin_C_dom"/>
</dbReference>
<dbReference type="CDD" id="cd02247">
    <property type="entry name" value="cupin_pirin_C"/>
    <property type="match status" value="1"/>
</dbReference>
<dbReference type="GO" id="GO:0046872">
    <property type="term" value="F:metal ion binding"/>
    <property type="evidence" value="ECO:0007669"/>
    <property type="project" value="UniProtKB-KW"/>
</dbReference>
<evidence type="ECO:0000313" key="7">
    <source>
        <dbReference type="Proteomes" id="UP000535020"/>
    </source>
</evidence>
<organism evidence="6 7">
    <name type="scientific">Flavobacterium agri</name>
    <dbReference type="NCBI Taxonomy" id="2743471"/>
    <lineage>
        <taxon>Bacteria</taxon>
        <taxon>Pseudomonadati</taxon>
        <taxon>Bacteroidota</taxon>
        <taxon>Flavobacteriia</taxon>
        <taxon>Flavobacteriales</taxon>
        <taxon>Flavobacteriaceae</taxon>
        <taxon>Flavobacterium</taxon>
    </lineage>
</organism>
<dbReference type="RefSeq" id="WP_176005195.1">
    <property type="nucleotide sequence ID" value="NZ_JABWMI010000006.1"/>
</dbReference>
<evidence type="ECO:0000259" key="5">
    <source>
        <dbReference type="Pfam" id="PF05726"/>
    </source>
</evidence>
<feature type="binding site" evidence="2">
    <location>
        <position position="55"/>
    </location>
    <ligand>
        <name>Fe cation</name>
        <dbReference type="ChEBI" id="CHEBI:24875"/>
    </ligand>
</feature>
<evidence type="ECO:0000256" key="2">
    <source>
        <dbReference type="PIRSR" id="PIRSR006232-1"/>
    </source>
</evidence>
<dbReference type="InterPro" id="IPR012093">
    <property type="entry name" value="Pirin"/>
</dbReference>
<dbReference type="Proteomes" id="UP000535020">
    <property type="component" value="Unassembled WGS sequence"/>
</dbReference>
<dbReference type="Gene3D" id="2.60.120.10">
    <property type="entry name" value="Jelly Rolls"/>
    <property type="match status" value="2"/>
</dbReference>
<gene>
    <name evidence="6" type="ORF">HZF10_05580</name>
</gene>
<dbReference type="PANTHER" id="PTHR13903:SF8">
    <property type="entry name" value="PIRIN"/>
    <property type="match status" value="1"/>
</dbReference>
<reference evidence="6 7" key="1">
    <citation type="submission" date="2020-07" db="EMBL/GenBank/DDBJ databases">
        <authorList>
            <person name="Sun Q."/>
        </authorList>
    </citation>
    <scope>NUCLEOTIDE SEQUENCE [LARGE SCALE GENOMIC DNA]</scope>
    <source>
        <strain evidence="6 7">MAH-1</strain>
    </source>
</reference>
<dbReference type="EMBL" id="JACBJI010000002">
    <property type="protein sequence ID" value="NYA70382.1"/>
    <property type="molecule type" value="Genomic_DNA"/>
</dbReference>
<dbReference type="InterPro" id="IPR011051">
    <property type="entry name" value="RmlC_Cupin_sf"/>
</dbReference>
<dbReference type="AlphaFoldDB" id="A0A7Y9C6M2"/>
<keyword evidence="2" id="KW-0479">Metal-binding</keyword>
<name>A0A7Y9C6M2_9FLAO</name>
<evidence type="ECO:0000256" key="3">
    <source>
        <dbReference type="RuleBase" id="RU003457"/>
    </source>
</evidence>
<feature type="domain" description="Pirin C-terminal" evidence="5">
    <location>
        <begin position="171"/>
        <end position="277"/>
    </location>
</feature>
<protein>
    <submittedName>
        <fullName evidence="6">Pirin family protein</fullName>
    </submittedName>
</protein>
<accession>A0A7Y9C6M2</accession>
<keyword evidence="2" id="KW-0408">Iron</keyword>
<proteinExistence type="inferred from homology"/>
<dbReference type="PIRSF" id="PIRSF006232">
    <property type="entry name" value="Pirin"/>
    <property type="match status" value="1"/>
</dbReference>
<dbReference type="InterPro" id="IPR014710">
    <property type="entry name" value="RmlC-like_jellyroll"/>
</dbReference>
<dbReference type="Pfam" id="PF05726">
    <property type="entry name" value="Pirin_C"/>
    <property type="match status" value="1"/>
</dbReference>
<evidence type="ECO:0000256" key="1">
    <source>
        <dbReference type="ARBA" id="ARBA00008416"/>
    </source>
</evidence>
<comment type="caution">
    <text evidence="6">The sequence shown here is derived from an EMBL/GenBank/DDBJ whole genome shotgun (WGS) entry which is preliminary data.</text>
</comment>
<sequence length="294" mass="32225">MKRLTLSPVITTDVEGDRSFFARKARAFDFEGLMDPIIGFDHFELTRDVFGPHPHAGMSAISYVFEHSAPYRSIDSRANDITITPGSLLWTFAGKGVVHTEFPVPDGAEVEGLQLFLNMPLAKKTTEPQSVFIDKSQMPEIIEDGVRVKVVCGSSGEKNNPIATPDPLAILHVFVEPRKSFTHVLPANWSGTVLVIEGRCDVMLPEETVELDEGNVVSFGRSEIEEAITFNGITDSEVIFISGVPLNEKIFSQGAMAMGSQETLLQTLSDFKSGKMGNVTIEDGERKIIPPVEV</sequence>
<keyword evidence="7" id="KW-1185">Reference proteome</keyword>
<feature type="binding site" evidence="2">
    <location>
        <position position="99"/>
    </location>
    <ligand>
        <name>Fe cation</name>
        <dbReference type="ChEBI" id="CHEBI:24875"/>
    </ligand>
</feature>
<dbReference type="PANTHER" id="PTHR13903">
    <property type="entry name" value="PIRIN-RELATED"/>
    <property type="match status" value="1"/>
</dbReference>
<dbReference type="Pfam" id="PF02678">
    <property type="entry name" value="Pirin"/>
    <property type="match status" value="1"/>
</dbReference>
<dbReference type="SUPFAM" id="SSF51182">
    <property type="entry name" value="RmlC-like cupins"/>
    <property type="match status" value="1"/>
</dbReference>
<dbReference type="InterPro" id="IPR003829">
    <property type="entry name" value="Pirin_N_dom"/>
</dbReference>
<feature type="domain" description="Pirin N-terminal" evidence="4">
    <location>
        <begin position="47"/>
        <end position="116"/>
    </location>
</feature>
<comment type="cofactor">
    <cofactor evidence="2">
        <name>Fe cation</name>
        <dbReference type="ChEBI" id="CHEBI:24875"/>
    </cofactor>
    <text evidence="2">Binds 1 Fe cation per subunit.</text>
</comment>